<dbReference type="InterPro" id="IPR005467">
    <property type="entry name" value="His_kinase_dom"/>
</dbReference>
<dbReference type="AlphaFoldDB" id="A0A2D1U857"/>
<dbReference type="InterPro" id="IPR004358">
    <property type="entry name" value="Sig_transdc_His_kin-like_C"/>
</dbReference>
<dbReference type="OrthoDB" id="1522504at2"/>
<keyword evidence="4" id="KW-0808">Transferase</keyword>
<dbReference type="PRINTS" id="PR00344">
    <property type="entry name" value="BCTRLSENSOR"/>
</dbReference>
<dbReference type="GO" id="GO:0004721">
    <property type="term" value="F:phosphoprotein phosphatase activity"/>
    <property type="evidence" value="ECO:0007669"/>
    <property type="project" value="TreeGrafter"/>
</dbReference>
<dbReference type="GO" id="GO:0000155">
    <property type="term" value="F:phosphorelay sensor kinase activity"/>
    <property type="evidence" value="ECO:0007669"/>
    <property type="project" value="TreeGrafter"/>
</dbReference>
<evidence type="ECO:0000313" key="9">
    <source>
        <dbReference type="Proteomes" id="UP000223749"/>
    </source>
</evidence>
<sequence length="107" mass="12323">MNQELIFHLFYNLINNAIRYNKAGGSIEIRDEYLENLYQISIIDTGKGIPKEALDTIFDRFSHHEGSGRHRLGMSIVKSIADYFDIKIKITSKLHHGTSIKLSLKYP</sequence>
<evidence type="ECO:0000256" key="1">
    <source>
        <dbReference type="ARBA" id="ARBA00000085"/>
    </source>
</evidence>
<evidence type="ECO:0000256" key="4">
    <source>
        <dbReference type="ARBA" id="ARBA00022679"/>
    </source>
</evidence>
<dbReference type="PANTHER" id="PTHR45453:SF1">
    <property type="entry name" value="PHOSPHATE REGULON SENSOR PROTEIN PHOR"/>
    <property type="match status" value="1"/>
</dbReference>
<dbReference type="GO" id="GO:0016036">
    <property type="term" value="P:cellular response to phosphate starvation"/>
    <property type="evidence" value="ECO:0007669"/>
    <property type="project" value="TreeGrafter"/>
</dbReference>
<feature type="domain" description="Histidine kinase" evidence="7">
    <location>
        <begin position="1"/>
        <end position="107"/>
    </location>
</feature>
<dbReference type="CDD" id="cd00075">
    <property type="entry name" value="HATPase"/>
    <property type="match status" value="1"/>
</dbReference>
<dbReference type="Gene3D" id="3.30.565.10">
    <property type="entry name" value="Histidine kinase-like ATPase, C-terminal domain"/>
    <property type="match status" value="1"/>
</dbReference>
<dbReference type="RefSeq" id="WP_099439709.1">
    <property type="nucleotide sequence ID" value="NZ_CP024091.1"/>
</dbReference>
<keyword evidence="9" id="KW-1185">Reference proteome</keyword>
<evidence type="ECO:0000256" key="5">
    <source>
        <dbReference type="ARBA" id="ARBA00022777"/>
    </source>
</evidence>
<name>A0A2D1U857_9SPHI</name>
<dbReference type="InterPro" id="IPR036890">
    <property type="entry name" value="HATPase_C_sf"/>
</dbReference>
<dbReference type="EC" id="2.7.13.3" evidence="2"/>
<dbReference type="InterPro" id="IPR003594">
    <property type="entry name" value="HATPase_dom"/>
</dbReference>
<dbReference type="GO" id="GO:0005886">
    <property type="term" value="C:plasma membrane"/>
    <property type="evidence" value="ECO:0007669"/>
    <property type="project" value="TreeGrafter"/>
</dbReference>
<dbReference type="SUPFAM" id="SSF55874">
    <property type="entry name" value="ATPase domain of HSP90 chaperone/DNA topoisomerase II/histidine kinase"/>
    <property type="match status" value="1"/>
</dbReference>
<evidence type="ECO:0000256" key="2">
    <source>
        <dbReference type="ARBA" id="ARBA00012438"/>
    </source>
</evidence>
<proteinExistence type="predicted"/>
<keyword evidence="6" id="KW-0902">Two-component regulatory system</keyword>
<protein>
    <recommendedName>
        <fullName evidence="2">histidine kinase</fullName>
        <ecNumber evidence="2">2.7.13.3</ecNumber>
    </recommendedName>
</protein>
<organism evidence="8 9">
    <name type="scientific">Pedobacter ginsengisoli</name>
    <dbReference type="NCBI Taxonomy" id="363852"/>
    <lineage>
        <taxon>Bacteria</taxon>
        <taxon>Pseudomonadati</taxon>
        <taxon>Bacteroidota</taxon>
        <taxon>Sphingobacteriia</taxon>
        <taxon>Sphingobacteriales</taxon>
        <taxon>Sphingobacteriaceae</taxon>
        <taxon>Pedobacter</taxon>
    </lineage>
</organism>
<reference evidence="8 9" key="1">
    <citation type="submission" date="2017-10" db="EMBL/GenBank/DDBJ databases">
        <title>Whole genome of Pedobacter ginsengisoli T01R-27 isolated from tomato rhizosphere.</title>
        <authorList>
            <person name="Weon H.-Y."/>
            <person name="Lee S.A."/>
            <person name="Sang M.K."/>
            <person name="Song J."/>
        </authorList>
    </citation>
    <scope>NUCLEOTIDE SEQUENCE [LARGE SCALE GENOMIC DNA]</scope>
    <source>
        <strain evidence="8 9">T01R-27</strain>
    </source>
</reference>
<keyword evidence="3" id="KW-0597">Phosphoprotein</keyword>
<dbReference type="Proteomes" id="UP000223749">
    <property type="component" value="Chromosome"/>
</dbReference>
<accession>A0A2D1U857</accession>
<dbReference type="InterPro" id="IPR050351">
    <property type="entry name" value="BphY/WalK/GraS-like"/>
</dbReference>
<evidence type="ECO:0000256" key="6">
    <source>
        <dbReference type="ARBA" id="ARBA00023012"/>
    </source>
</evidence>
<dbReference type="EMBL" id="CP024091">
    <property type="protein sequence ID" value="ATP57797.1"/>
    <property type="molecule type" value="Genomic_DNA"/>
</dbReference>
<keyword evidence="5" id="KW-0418">Kinase</keyword>
<gene>
    <name evidence="8" type="ORF">CPT03_15655</name>
</gene>
<dbReference type="PANTHER" id="PTHR45453">
    <property type="entry name" value="PHOSPHATE REGULON SENSOR PROTEIN PHOR"/>
    <property type="match status" value="1"/>
</dbReference>
<evidence type="ECO:0000259" key="7">
    <source>
        <dbReference type="PROSITE" id="PS50109"/>
    </source>
</evidence>
<comment type="catalytic activity">
    <reaction evidence="1">
        <text>ATP + protein L-histidine = ADP + protein N-phospho-L-histidine.</text>
        <dbReference type="EC" id="2.7.13.3"/>
    </reaction>
</comment>
<dbReference type="KEGG" id="pgs:CPT03_15655"/>
<evidence type="ECO:0000256" key="3">
    <source>
        <dbReference type="ARBA" id="ARBA00022553"/>
    </source>
</evidence>
<dbReference type="Pfam" id="PF02518">
    <property type="entry name" value="HATPase_c"/>
    <property type="match status" value="1"/>
</dbReference>
<evidence type="ECO:0000313" key="8">
    <source>
        <dbReference type="EMBL" id="ATP57797.1"/>
    </source>
</evidence>
<dbReference type="PROSITE" id="PS50109">
    <property type="entry name" value="HIS_KIN"/>
    <property type="match status" value="1"/>
</dbReference>
<dbReference type="SMART" id="SM00387">
    <property type="entry name" value="HATPase_c"/>
    <property type="match status" value="1"/>
</dbReference>